<evidence type="ECO:0000313" key="3">
    <source>
        <dbReference type="Proteomes" id="UP000007254"/>
    </source>
</evidence>
<dbReference type="InterPro" id="IPR023753">
    <property type="entry name" value="FAD/NAD-binding_dom"/>
</dbReference>
<dbReference type="HOGENOM" id="CLU_046973_1_0_12"/>
<dbReference type="GO" id="GO:0016491">
    <property type="term" value="F:oxidoreductase activity"/>
    <property type="evidence" value="ECO:0007669"/>
    <property type="project" value="InterPro"/>
</dbReference>
<dbReference type="EMBL" id="CP002903">
    <property type="protein sequence ID" value="AEJ62111.1"/>
    <property type="molecule type" value="Genomic_DNA"/>
</dbReference>
<organism evidence="2 3">
    <name type="scientific">Winmispira thermophila (strain ATCC 700085 / DSM 6578 / Z-1203)</name>
    <name type="common">Spirochaeta thermophila</name>
    <dbReference type="NCBI Taxonomy" id="869211"/>
    <lineage>
        <taxon>Bacteria</taxon>
        <taxon>Pseudomonadati</taxon>
        <taxon>Spirochaetota</taxon>
        <taxon>Spirochaetia</taxon>
        <taxon>Winmispirales</taxon>
        <taxon>Winmispiraceae</taxon>
        <taxon>Winmispira</taxon>
    </lineage>
</organism>
<reference evidence="2 3" key="1">
    <citation type="submission" date="2011-06" db="EMBL/GenBank/DDBJ databases">
        <title>The complete genome of Spirochaeta thermophila DSM 6578.</title>
        <authorList>
            <consortium name="US DOE Joint Genome Institute (JGI-PGF)"/>
            <person name="Lucas S."/>
            <person name="Lapidus A."/>
            <person name="Bruce D."/>
            <person name="Goodwin L."/>
            <person name="Pitluck S."/>
            <person name="Peters L."/>
            <person name="Kyrpides N."/>
            <person name="Mavromatis K."/>
            <person name="Ivanova N."/>
            <person name="Mikailova N."/>
            <person name="Pagani I."/>
            <person name="Chertkov O."/>
            <person name="Detter J.C."/>
            <person name="Tapia R."/>
            <person name="Han C."/>
            <person name="Land M."/>
            <person name="Hauser L."/>
            <person name="Markowitz V."/>
            <person name="Cheng J.-F."/>
            <person name="Hugenholtz P."/>
            <person name="Woyke T."/>
            <person name="Wu D."/>
            <person name="Spring S."/>
            <person name="Merkhoffer B."/>
            <person name="Schneider S."/>
            <person name="Klenk H.-P."/>
            <person name="Eisen J.A."/>
        </authorList>
    </citation>
    <scope>NUCLEOTIDE SEQUENCE [LARGE SCALE GENOMIC DNA]</scope>
    <source>
        <strain evidence="3">ATCC 700085 / DSM 6578 / Z-1203</strain>
    </source>
</reference>
<proteinExistence type="predicted"/>
<sequence length="502" mass="56417">MFCLPEEYITLLHIGHLLLYLHTRCPCIVGFVNSLDFSYAAESKGGPLPKARVVDNLPIAPFRFSCYHRPMKHYDVVIVGSGPAGLGAAFFLLKHAPEMKILILEKESISTGGLRNDCKMNFTYPIGFPEDLWDRETAEAHLAEVEAVLRPQCMPVANIETYRKRAEKLGVVLLEIRQAHLGTDGGIKLIKRLVAELTDRGVEFSFGEEMVDVDPERKVVITDRGQYSYDHLIVAPGRKGFRFLQELMDRLGVAYVDHVVDIGLRLEMKEEHYPIVRDYYDPKFLFPDKVRTFCTNSRRAYVVQERYTARDGSTYYSVNGHAYSRAARENGLVNFALLRTITLTEPLASGQLYAEMLGQQAVLLGGGRPLMQRVGDFRLGKRSRPETFNEDLYDFPPTLPTCTPGDISLAMPAKILRSIWRAMKMLDTICPGVLHPSTIMYYPEIKLYANRPTFMDDYFQVRAGIYLIGDGAGTSRGITAAWASGIRAARSILAATGRTPTL</sequence>
<dbReference type="PANTHER" id="PTHR43106:SF1">
    <property type="entry name" value="DEHYDROGENASE-RELATED"/>
    <property type="match status" value="1"/>
</dbReference>
<dbReference type="PANTHER" id="PTHR43106">
    <property type="entry name" value="DEHYDROGENASE-RELATED"/>
    <property type="match status" value="1"/>
</dbReference>
<evidence type="ECO:0000259" key="1">
    <source>
        <dbReference type="Pfam" id="PF07992"/>
    </source>
</evidence>
<dbReference type="Proteomes" id="UP000007254">
    <property type="component" value="Chromosome"/>
</dbReference>
<feature type="domain" description="FAD/NAD(P)-binding" evidence="1">
    <location>
        <begin position="74"/>
        <end position="243"/>
    </location>
</feature>
<dbReference type="SUPFAM" id="SSF51905">
    <property type="entry name" value="FAD/NAD(P)-binding domain"/>
    <property type="match status" value="1"/>
</dbReference>
<dbReference type="InterPro" id="IPR036188">
    <property type="entry name" value="FAD/NAD-bd_sf"/>
</dbReference>
<accession>G0GD36</accession>
<dbReference type="Gene3D" id="3.50.50.60">
    <property type="entry name" value="FAD/NAD(P)-binding domain"/>
    <property type="match status" value="2"/>
</dbReference>
<dbReference type="InterPro" id="IPR028348">
    <property type="entry name" value="FAD-binding_protein"/>
</dbReference>
<dbReference type="Pfam" id="PF07992">
    <property type="entry name" value="Pyr_redox_2"/>
    <property type="match status" value="1"/>
</dbReference>
<dbReference type="PIRSF" id="PIRSF038984">
    <property type="entry name" value="FAD_binding_protein"/>
    <property type="match status" value="1"/>
</dbReference>
<gene>
    <name evidence="2" type="ordered locus">Spith_1852</name>
</gene>
<name>G0GD36_WINT7</name>
<keyword evidence="3" id="KW-1185">Reference proteome</keyword>
<protein>
    <submittedName>
        <fullName evidence="2">FAD-dependent pyridine nucleotide-disulfide oxidoreductase</fullName>
    </submittedName>
</protein>
<dbReference type="KEGG" id="stq:Spith_1852"/>
<dbReference type="AlphaFoldDB" id="G0GD36"/>
<evidence type="ECO:0000313" key="2">
    <source>
        <dbReference type="EMBL" id="AEJ62111.1"/>
    </source>
</evidence>